<dbReference type="PATRIC" id="fig|943816.4.peg.875"/>
<evidence type="ECO:0000256" key="1">
    <source>
        <dbReference type="SAM" id="MobiDB-lite"/>
    </source>
</evidence>
<gene>
    <name evidence="2" type="ORF">AN217_07495</name>
</gene>
<evidence type="ECO:0000313" key="2">
    <source>
        <dbReference type="EMBL" id="OEV01039.1"/>
    </source>
</evidence>
<dbReference type="Proteomes" id="UP000175829">
    <property type="component" value="Unassembled WGS sequence"/>
</dbReference>
<feature type="region of interest" description="Disordered" evidence="1">
    <location>
        <begin position="32"/>
        <end position="55"/>
    </location>
</feature>
<proteinExistence type="predicted"/>
<sequence length="249" mass="26098">MPTQPVPNAGSAPAPVSFPAAATALHRIQDAVRSAQTAAAGHRTPPGPEPGLPPADCRQALAALLTLRQVRDQLAGWETALIETARTAGASWAELAAPLGVASRQAAERRYLRGRPGVPGATGEQRVRATRERRAADRTVVFWARDRAVELRRLAGRITALPDLPAASRTLLAGALADSDAARLLGPLLDSRPHLAGRHPELAECVDALARDAGRLRRDADSRRPDAAAGGRAGARPQPPPEEPAGHTA</sequence>
<feature type="compositionally biased region" description="Low complexity" evidence="1">
    <location>
        <begin position="227"/>
        <end position="236"/>
    </location>
</feature>
<dbReference type="EMBL" id="LJGV01000022">
    <property type="protein sequence ID" value="OEV01039.1"/>
    <property type="molecule type" value="Genomic_DNA"/>
</dbReference>
<feature type="region of interest" description="Disordered" evidence="1">
    <location>
        <begin position="214"/>
        <end position="249"/>
    </location>
</feature>
<dbReference type="AlphaFoldDB" id="A0A1E7KAT3"/>
<comment type="caution">
    <text evidence="2">The sequence shown here is derived from an EMBL/GenBank/DDBJ whole genome shotgun (WGS) entry which is preliminary data.</text>
</comment>
<protein>
    <submittedName>
        <fullName evidence="2">Type III effector protein</fullName>
    </submittedName>
</protein>
<name>A0A1E7KAT3_9ACTN</name>
<reference evidence="2 3" key="1">
    <citation type="journal article" date="2016" name="Front. Microbiol.">
        <title>Comparative Genomics Analysis of Streptomyces Species Reveals Their Adaptation to the Marine Environment and Their Diversity at the Genomic Level.</title>
        <authorList>
            <person name="Tian X."/>
            <person name="Zhang Z."/>
            <person name="Yang T."/>
            <person name="Chen M."/>
            <person name="Li J."/>
            <person name="Chen F."/>
            <person name="Yang J."/>
            <person name="Li W."/>
            <person name="Zhang B."/>
            <person name="Zhang Z."/>
            <person name="Wu J."/>
            <person name="Zhang C."/>
            <person name="Long L."/>
            <person name="Xiao J."/>
        </authorList>
    </citation>
    <scope>NUCLEOTIDE SEQUENCE [LARGE SCALE GENOMIC DNA]</scope>
    <source>
        <strain evidence="2 3">SCSIO M10379</strain>
    </source>
</reference>
<dbReference type="RefSeq" id="WP_069993153.1">
    <property type="nucleotide sequence ID" value="NZ_LJGV01000022.1"/>
</dbReference>
<feature type="compositionally biased region" description="Basic and acidic residues" evidence="1">
    <location>
        <begin position="214"/>
        <end position="226"/>
    </location>
</feature>
<evidence type="ECO:0000313" key="3">
    <source>
        <dbReference type="Proteomes" id="UP000175829"/>
    </source>
</evidence>
<organism evidence="2 3">
    <name type="scientific">Streptomyces qinglanensis</name>
    <dbReference type="NCBI Taxonomy" id="943816"/>
    <lineage>
        <taxon>Bacteria</taxon>
        <taxon>Bacillati</taxon>
        <taxon>Actinomycetota</taxon>
        <taxon>Actinomycetes</taxon>
        <taxon>Kitasatosporales</taxon>
        <taxon>Streptomycetaceae</taxon>
        <taxon>Streptomyces</taxon>
    </lineage>
</organism>
<accession>A0A1E7KAT3</accession>
<feature type="region of interest" description="Disordered" evidence="1">
    <location>
        <begin position="112"/>
        <end position="131"/>
    </location>
</feature>